<feature type="disulfide bond" evidence="4">
    <location>
        <begin position="548"/>
        <end position="557"/>
    </location>
</feature>
<dbReference type="Gene3D" id="2.10.25.10">
    <property type="entry name" value="Laminin"/>
    <property type="match status" value="1"/>
</dbReference>
<dbReference type="Proteomes" id="UP001429100">
    <property type="component" value="Unassembled WGS sequence"/>
</dbReference>
<dbReference type="InterPro" id="IPR000884">
    <property type="entry name" value="TSP1_rpt"/>
</dbReference>
<proteinExistence type="predicted"/>
<dbReference type="FunFam" id="2.20.100.10:FF:000019">
    <property type="entry name" value="Thrombospondin type 1 domain containing 7A"/>
    <property type="match status" value="1"/>
</dbReference>
<dbReference type="PROSITE" id="PS50026">
    <property type="entry name" value="EGF_3"/>
    <property type="match status" value="1"/>
</dbReference>
<keyword evidence="4" id="KW-0245">EGF-like domain</keyword>
<dbReference type="OrthoDB" id="372508at2759"/>
<dbReference type="Pfam" id="PF00008">
    <property type="entry name" value="EGF"/>
    <property type="match status" value="1"/>
</dbReference>
<organism evidence="7">
    <name type="scientific">Cryptosporidium hominis</name>
    <dbReference type="NCBI Taxonomy" id="237895"/>
    <lineage>
        <taxon>Eukaryota</taxon>
        <taxon>Sar</taxon>
        <taxon>Alveolata</taxon>
        <taxon>Apicomplexa</taxon>
        <taxon>Conoidasida</taxon>
        <taxon>Coccidia</taxon>
        <taxon>Eucoccidiorida</taxon>
        <taxon>Eimeriorina</taxon>
        <taxon>Cryptosporidiidae</taxon>
        <taxon>Cryptosporidium</taxon>
    </lineage>
</organism>
<keyword evidence="5" id="KW-0472">Membrane</keyword>
<feature type="domain" description="EGF-like" evidence="6">
    <location>
        <begin position="522"/>
        <end position="558"/>
    </location>
</feature>
<keyword evidence="2 4" id="KW-1015">Disulfide bond</keyword>
<evidence type="ECO:0000256" key="1">
    <source>
        <dbReference type="ARBA" id="ARBA00022729"/>
    </source>
</evidence>
<keyword evidence="5" id="KW-1133">Transmembrane helix</keyword>
<dbReference type="Gene3D" id="2.20.100.10">
    <property type="entry name" value="Thrombospondin type-1 (TSP1) repeat"/>
    <property type="match status" value="3"/>
</dbReference>
<dbReference type="PANTHER" id="PTHR11311">
    <property type="entry name" value="SPONDIN"/>
    <property type="match status" value="1"/>
</dbReference>
<dbReference type="InterPro" id="IPR051418">
    <property type="entry name" value="Spondin/Thrombospondin_T1"/>
</dbReference>
<dbReference type="SUPFAM" id="SSF82895">
    <property type="entry name" value="TSP-1 type 1 repeat"/>
    <property type="match status" value="3"/>
</dbReference>
<dbReference type="Proteomes" id="UP000199752">
    <property type="component" value="Chromosome 5"/>
</dbReference>
<comment type="caution">
    <text evidence="4">Lacks conserved residue(s) required for the propagation of feature annotation.</text>
</comment>
<dbReference type="Pfam" id="PF19028">
    <property type="entry name" value="TSP1_spondin"/>
    <property type="match status" value="2"/>
</dbReference>
<dbReference type="InterPro" id="IPR044004">
    <property type="entry name" value="TSP1_spondin_dom"/>
</dbReference>
<keyword evidence="3" id="KW-0325">Glycoprotein</keyword>
<feature type="transmembrane region" description="Helical" evidence="5">
    <location>
        <begin position="564"/>
        <end position="582"/>
    </location>
</feature>
<evidence type="ECO:0000256" key="2">
    <source>
        <dbReference type="ARBA" id="ARBA00023157"/>
    </source>
</evidence>
<evidence type="ECO:0000256" key="4">
    <source>
        <dbReference type="PROSITE-ProRule" id="PRU00076"/>
    </source>
</evidence>
<reference evidence="8 9" key="3">
    <citation type="submission" date="2017-10" db="EMBL/GenBank/DDBJ databases">
        <title>Consistent, comparative and evidence-based genome annotation and re-annotation for the closely-related species, Cryptosporidium parvum, C. hominis and C. tyzzeri.</title>
        <authorList>
            <person name="Baptista R.P."/>
            <person name="Li Y."/>
            <person name="Sateriale A."/>
            <person name="Striepen B."/>
            <person name="Kissinger J.C."/>
        </authorList>
    </citation>
    <scope>NUCLEOTIDE SEQUENCE [LARGE SCALE GENOMIC DNA]</scope>
    <source>
        <strain evidence="8">30976</strain>
    </source>
</reference>
<evidence type="ECO:0000256" key="3">
    <source>
        <dbReference type="ARBA" id="ARBA00023180"/>
    </source>
</evidence>
<dbReference type="AlphaFoldDB" id="A0A0S4THF1"/>
<dbReference type="SUPFAM" id="SSF57196">
    <property type="entry name" value="EGF/Laminin"/>
    <property type="match status" value="1"/>
</dbReference>
<evidence type="ECO:0000313" key="8">
    <source>
        <dbReference type="EMBL" id="PPS96749.1"/>
    </source>
</evidence>
<dbReference type="EMBL" id="JTAI01000013">
    <property type="protein sequence ID" value="PPS96749.1"/>
    <property type="molecule type" value="Genomic_DNA"/>
</dbReference>
<dbReference type="PROSITE" id="PS00022">
    <property type="entry name" value="EGF_1"/>
    <property type="match status" value="1"/>
</dbReference>
<reference evidence="7" key="2">
    <citation type="submission" date="2015-08" db="EMBL/GenBank/DDBJ databases">
        <authorList>
            <person name="Babu N.S."/>
            <person name="Beckwith C.J."/>
            <person name="Beseler K.G."/>
            <person name="Brison A."/>
            <person name="Carone J.V."/>
            <person name="Caskin T.P."/>
            <person name="Diamond M."/>
            <person name="Durham M.E."/>
            <person name="Foxe J.M."/>
            <person name="Go M."/>
            <person name="Henderson B.A."/>
            <person name="Jones I.B."/>
            <person name="McGettigan J.A."/>
            <person name="Micheletti S.J."/>
            <person name="Nasrallah M.E."/>
            <person name="Ortiz D."/>
            <person name="Piller C.R."/>
            <person name="Privatt S.R."/>
            <person name="Schneider S.L."/>
            <person name="Sharp S."/>
            <person name="Smith T.C."/>
            <person name="Stanton J.D."/>
            <person name="Ullery H.E."/>
            <person name="Wilson R.J."/>
            <person name="Serrano M.G."/>
            <person name="Buck G."/>
            <person name="Lee V."/>
            <person name="Wang Y."/>
            <person name="Carvalho R."/>
            <person name="Voegtly L."/>
            <person name="Shi R."/>
            <person name="Duckworth R."/>
            <person name="Johnson A."/>
            <person name="Loviza R."/>
            <person name="Walstead R."/>
            <person name="Shah Z."/>
            <person name="Kiflezghi M."/>
            <person name="Wade K."/>
            <person name="Ball S.L."/>
            <person name="Bradley K.W."/>
            <person name="Asai D.J."/>
            <person name="Bowman C.A."/>
            <person name="Russell D.A."/>
            <person name="Pope W.H."/>
            <person name="Jacobs-Sera D."/>
            <person name="Hendrix R.W."/>
            <person name="Hatfull G.F."/>
        </authorList>
    </citation>
    <scope>NUCLEOTIDE SEQUENCE [LARGE SCALE GENOMIC DNA]</scope>
</reference>
<dbReference type="VEuPathDB" id="CryptoDB:CHUDEA5_4470"/>
<evidence type="ECO:0000259" key="6">
    <source>
        <dbReference type="PROSITE" id="PS50026"/>
    </source>
</evidence>
<keyword evidence="5" id="KW-0812">Transmembrane</keyword>
<evidence type="ECO:0000313" key="7">
    <source>
        <dbReference type="EMBL" id="CUV06297.1"/>
    </source>
</evidence>
<protein>
    <submittedName>
        <fullName evidence="8">Thrombospondin type-1 (TSP1) repeat/EGF-like domain containing protein</fullName>
    </submittedName>
</protein>
<name>A0A0S4THF1_CRYHO</name>
<dbReference type="SMART" id="SM00209">
    <property type="entry name" value="TSP1"/>
    <property type="match status" value="3"/>
</dbReference>
<dbReference type="CDD" id="cd00054">
    <property type="entry name" value="EGF_CA"/>
    <property type="match status" value="1"/>
</dbReference>
<dbReference type="VEuPathDB" id="CryptoDB:ChTU502y2012_374g0195"/>
<dbReference type="PROSITE" id="PS50092">
    <property type="entry name" value="TSP1"/>
    <property type="match status" value="3"/>
</dbReference>
<evidence type="ECO:0000256" key="5">
    <source>
        <dbReference type="SAM" id="Phobius"/>
    </source>
</evidence>
<dbReference type="PANTHER" id="PTHR11311:SF15">
    <property type="entry name" value="SPONDIN-2"/>
    <property type="match status" value="1"/>
</dbReference>
<evidence type="ECO:0000313" key="9">
    <source>
        <dbReference type="Proteomes" id="UP001429100"/>
    </source>
</evidence>
<dbReference type="Pfam" id="PF00090">
    <property type="entry name" value="TSP_1"/>
    <property type="match status" value="1"/>
</dbReference>
<reference evidence="8 9" key="1">
    <citation type="submission" date="2014-11" db="EMBL/GenBank/DDBJ databases">
        <title>Comparative genomic analysis of Cryptosporidium hominis reveals occurrence of genetic recombination in virulent subtypes.</title>
        <authorList>
            <person name="Guo Y."/>
            <person name="Tang K."/>
            <person name="Frace M."/>
            <person name="Li N."/>
            <person name="Roellig D.M."/>
            <person name="Sammons S."/>
            <person name="Knipe K."/>
            <person name="Rowe L."/>
            <person name="Feng Y."/>
            <person name="Xiao L."/>
        </authorList>
    </citation>
    <scope>NUCLEOTIDE SEQUENCE [LARGE SCALE GENOMIC DNA]</scope>
    <source>
        <strain evidence="8">30976</strain>
    </source>
</reference>
<dbReference type="InterPro" id="IPR000742">
    <property type="entry name" value="EGF"/>
</dbReference>
<gene>
    <name evidence="7" type="ORF">CHUDEA5_4470</name>
    <name evidence="8" type="ORF">GY17_00001498</name>
</gene>
<dbReference type="SMART" id="SM00181">
    <property type="entry name" value="EGF"/>
    <property type="match status" value="1"/>
</dbReference>
<keyword evidence="1" id="KW-0732">Signal</keyword>
<accession>A0A0S4THF1</accession>
<dbReference type="VEuPathDB" id="CryptoDB:Chro.60103"/>
<sequence>MDSINFRSIYIPSAVRYIILLLLWTIFTKNVYSESSEETLLGRSVLDLNKKNTCEYYGEQDGMFTDSFHSRICIVPEDGLHGKREYENHQKKTFGTIRPNNKQLSDNKLYRKDDHLTSSIADFDSNSVRIQRKNVDLEAMFGIGKDNNRMNLNNEAIQSFYSNNETESQDKNATNDYFLFKEGLLKFQEKKILRYYLYDVGNKVYSDTIAYPENVISENSAFNYLGNYVDVYEISKVSDPPVISWPNNHIVFIHSQVKSDGTFKFQVYTSSGEIGFYFEVTDNSYKTGCGSYSRVDKSKFTHSANSLIQVQLVRRKFGFNVFVDGTRRTQLDIIDCIASVPTKVQITSGSGSQIYPKVEDCQISQWTDWSTCSKTCSTGSKARYRSVIMPSMNGGLPCPKLLDSSPCNADISCSSCQYSEWTMWGECSATCGSGSTTRTRKLLSAAYFIESCIDTFQLKSCHGVSCASDCIVTEWSDWSECSTTCGVGSQISTRSIVVPEQNGGKCDYDLSKIQECNVSVCSKSCDPSPCLNGGICSELPKSNFACTCPPFYGGETCDQFEFPWWFYSVIIVLVVLAIGIFYKSQISNIVTPNTMDPSYAGDGDYAFSQGPAPPDPLQAANGQPQYYQNTYNYNYGYYDNSNEGYLVNNDEGNWMY</sequence>
<dbReference type="VEuPathDB" id="CryptoDB:GY17_00001498"/>
<dbReference type="InterPro" id="IPR036383">
    <property type="entry name" value="TSP1_rpt_sf"/>
</dbReference>
<dbReference type="EMBL" id="LN877951">
    <property type="protein sequence ID" value="CUV06297.1"/>
    <property type="molecule type" value="Genomic_DNA"/>
</dbReference>
<keyword evidence="9" id="KW-1185">Reference proteome</keyword>